<dbReference type="GO" id="GO:0032259">
    <property type="term" value="P:methylation"/>
    <property type="evidence" value="ECO:0007669"/>
    <property type="project" value="UniProtKB-KW"/>
</dbReference>
<proteinExistence type="predicted"/>
<dbReference type="Pfam" id="PF13578">
    <property type="entry name" value="Methyltransf_24"/>
    <property type="match status" value="1"/>
</dbReference>
<name>A0ABS8ZNS9_9PSEU</name>
<protein>
    <submittedName>
        <fullName evidence="2">Class I SAM-dependent methyltransferase</fullName>
    </submittedName>
</protein>
<keyword evidence="2" id="KW-0489">Methyltransferase</keyword>
<dbReference type="Gene3D" id="3.40.50.150">
    <property type="entry name" value="Vaccinia Virus protein VP39"/>
    <property type="match status" value="1"/>
</dbReference>
<dbReference type="RefSeq" id="WP_233730319.1">
    <property type="nucleotide sequence ID" value="NZ_JAJVCN010000003.1"/>
</dbReference>
<reference evidence="2 3" key="1">
    <citation type="submission" date="2021-12" db="EMBL/GenBank/DDBJ databases">
        <title>Genome sequence of Kibdelosporangium philippinense ATCC 49844.</title>
        <authorList>
            <person name="Fedorov E.A."/>
            <person name="Omeragic M."/>
            <person name="Shalygina K.F."/>
            <person name="Maclea K.S."/>
        </authorList>
    </citation>
    <scope>NUCLEOTIDE SEQUENCE [LARGE SCALE GENOMIC DNA]</scope>
    <source>
        <strain evidence="2 3">ATCC 49844</strain>
    </source>
</reference>
<feature type="coiled-coil region" evidence="1">
    <location>
        <begin position="287"/>
        <end position="321"/>
    </location>
</feature>
<sequence length="357" mass="39279">MNHGVDVVGSREDPNAPIRAARTLPVLLHSLSLLREQFEIIFANRKIKKVIEVGVESGQVSSIYTDLGADEVHCIDPYPSDKLRETLAENPKLHLVEGHSPAVLAELPVADLYVIDGDHNYAVVHGEVSWIIANAPDAVVVFNDVLWPCARRDMYYEPSPLTGEDKHESSPDGPTVWHDELTPAGVVGLGAFTWAVEAGGERNGVLTAIEDAVAAAGADEWYLEVVPAVYGFGILVRKTAPGAKKIMDGLKPYTHSKLIATLEANRISLYTRVLQMQYEAVAHANDADRLAETISAQRHEIERLRAELDRRGHEVHELRRTNEELRDPLSVEPPDLSAAAHNLKRAAGQVLRHARRG</sequence>
<organism evidence="2 3">
    <name type="scientific">Kibdelosporangium philippinense</name>
    <dbReference type="NCBI Taxonomy" id="211113"/>
    <lineage>
        <taxon>Bacteria</taxon>
        <taxon>Bacillati</taxon>
        <taxon>Actinomycetota</taxon>
        <taxon>Actinomycetes</taxon>
        <taxon>Pseudonocardiales</taxon>
        <taxon>Pseudonocardiaceae</taxon>
        <taxon>Kibdelosporangium</taxon>
    </lineage>
</organism>
<gene>
    <name evidence="2" type="ORF">LWC34_39540</name>
</gene>
<keyword evidence="2" id="KW-0808">Transferase</keyword>
<accession>A0ABS8ZNS9</accession>
<dbReference type="InterPro" id="IPR029063">
    <property type="entry name" value="SAM-dependent_MTases_sf"/>
</dbReference>
<keyword evidence="1" id="KW-0175">Coiled coil</keyword>
<evidence type="ECO:0000256" key="1">
    <source>
        <dbReference type="SAM" id="Coils"/>
    </source>
</evidence>
<dbReference type="SUPFAM" id="SSF53335">
    <property type="entry name" value="S-adenosyl-L-methionine-dependent methyltransferases"/>
    <property type="match status" value="1"/>
</dbReference>
<comment type="caution">
    <text evidence="2">The sequence shown here is derived from an EMBL/GenBank/DDBJ whole genome shotgun (WGS) entry which is preliminary data.</text>
</comment>
<keyword evidence="3" id="KW-1185">Reference proteome</keyword>
<evidence type="ECO:0000313" key="2">
    <source>
        <dbReference type="EMBL" id="MCE7008863.1"/>
    </source>
</evidence>
<dbReference type="GO" id="GO:0008168">
    <property type="term" value="F:methyltransferase activity"/>
    <property type="evidence" value="ECO:0007669"/>
    <property type="project" value="UniProtKB-KW"/>
</dbReference>
<evidence type="ECO:0000313" key="3">
    <source>
        <dbReference type="Proteomes" id="UP001521150"/>
    </source>
</evidence>
<dbReference type="EMBL" id="JAJVCN010000003">
    <property type="protein sequence ID" value="MCE7008863.1"/>
    <property type="molecule type" value="Genomic_DNA"/>
</dbReference>
<dbReference type="Proteomes" id="UP001521150">
    <property type="component" value="Unassembled WGS sequence"/>
</dbReference>